<evidence type="ECO:0000256" key="1">
    <source>
        <dbReference type="SAM" id="SignalP"/>
    </source>
</evidence>
<reference evidence="2 3" key="1">
    <citation type="submission" date="2021-08" db="EMBL/GenBank/DDBJ databases">
        <authorList>
            <person name="Zhang D."/>
            <person name="Zhang A."/>
            <person name="Wang L."/>
        </authorList>
    </citation>
    <scope>NUCLEOTIDE SEQUENCE [LARGE SCALE GENOMIC DNA]</scope>
    <source>
        <strain evidence="2 3">WL0086</strain>
    </source>
</reference>
<keyword evidence="1" id="KW-0732">Signal</keyword>
<sequence>MKSALAIALSIQVGSSAFGADPSVTVKAQELIQQEFKFDPAKVEVPEPEAEPEDEVVTMPAMTVSAALQRRDLEKKIQEQERLLETRTFSFIRGGTVLERELGPTKIELGSWAVGSNLGLLRISW</sequence>
<dbReference type="EMBL" id="CP139781">
    <property type="protein sequence ID" value="WRQ89860.1"/>
    <property type="molecule type" value="Genomic_DNA"/>
</dbReference>
<evidence type="ECO:0000313" key="2">
    <source>
        <dbReference type="EMBL" id="WRQ89860.1"/>
    </source>
</evidence>
<name>A0ABZ1CDX4_9BACT</name>
<gene>
    <name evidence="2" type="ORF">K1X11_010625</name>
</gene>
<dbReference type="RefSeq" id="WP_221032317.1">
    <property type="nucleotide sequence ID" value="NZ_CP139781.1"/>
</dbReference>
<accession>A0ABZ1CDX4</accession>
<feature type="signal peptide" evidence="1">
    <location>
        <begin position="1"/>
        <end position="19"/>
    </location>
</feature>
<evidence type="ECO:0000313" key="3">
    <source>
        <dbReference type="Proteomes" id="UP000738431"/>
    </source>
</evidence>
<proteinExistence type="predicted"/>
<organism evidence="2 3">
    <name type="scientific">Actomonas aquatica</name>
    <dbReference type="NCBI Taxonomy" id="2866162"/>
    <lineage>
        <taxon>Bacteria</taxon>
        <taxon>Pseudomonadati</taxon>
        <taxon>Verrucomicrobiota</taxon>
        <taxon>Opitutia</taxon>
        <taxon>Opitutales</taxon>
        <taxon>Opitutaceae</taxon>
        <taxon>Actomonas</taxon>
    </lineage>
</organism>
<feature type="chain" id="PRO_5045348632" evidence="1">
    <location>
        <begin position="20"/>
        <end position="125"/>
    </location>
</feature>
<keyword evidence="3" id="KW-1185">Reference proteome</keyword>
<reference evidence="2 3" key="2">
    <citation type="submission" date="2023-12" db="EMBL/GenBank/DDBJ databases">
        <title>Description of an unclassified Opitutus bacterium of Verrucomicrobiota.</title>
        <authorList>
            <person name="Zhang D.-F."/>
        </authorList>
    </citation>
    <scope>NUCLEOTIDE SEQUENCE [LARGE SCALE GENOMIC DNA]</scope>
    <source>
        <strain evidence="2 3">WL0086</strain>
    </source>
</reference>
<protein>
    <submittedName>
        <fullName evidence="2">Uncharacterized protein</fullName>
    </submittedName>
</protein>
<dbReference type="Proteomes" id="UP000738431">
    <property type="component" value="Chromosome"/>
</dbReference>